<dbReference type="SUPFAM" id="SSF48317">
    <property type="entry name" value="Acid phosphatase/Vanadium-dependent haloperoxidase"/>
    <property type="match status" value="1"/>
</dbReference>
<proteinExistence type="predicted"/>
<dbReference type="InterPro" id="IPR036938">
    <property type="entry name" value="PAP2/HPO_sf"/>
</dbReference>
<feature type="transmembrane region" description="Helical" evidence="1">
    <location>
        <begin position="80"/>
        <end position="99"/>
    </location>
</feature>
<organism evidence="3 4">
    <name type="scientific">Arachidicoccus ginsenosidivorans</name>
    <dbReference type="NCBI Taxonomy" id="496057"/>
    <lineage>
        <taxon>Bacteria</taxon>
        <taxon>Pseudomonadati</taxon>
        <taxon>Bacteroidota</taxon>
        <taxon>Chitinophagia</taxon>
        <taxon>Chitinophagales</taxon>
        <taxon>Chitinophagaceae</taxon>
        <taxon>Arachidicoccus</taxon>
    </lineage>
</organism>
<accession>A0A5B8VQ01</accession>
<dbReference type="RefSeq" id="WP_146786250.1">
    <property type="nucleotide sequence ID" value="NZ_CP042434.1"/>
</dbReference>
<dbReference type="CDD" id="cd03394">
    <property type="entry name" value="PAP2_like_5"/>
    <property type="match status" value="1"/>
</dbReference>
<dbReference type="Gene3D" id="1.20.144.10">
    <property type="entry name" value="Phosphatidic acid phosphatase type 2/haloperoxidase"/>
    <property type="match status" value="1"/>
</dbReference>
<evidence type="ECO:0000256" key="1">
    <source>
        <dbReference type="SAM" id="Phobius"/>
    </source>
</evidence>
<dbReference type="Proteomes" id="UP000321291">
    <property type="component" value="Chromosome"/>
</dbReference>
<feature type="domain" description="Phosphatidic acid phosphatase type 2/haloperoxidase" evidence="2">
    <location>
        <begin position="148"/>
        <end position="249"/>
    </location>
</feature>
<dbReference type="EMBL" id="CP042434">
    <property type="protein sequence ID" value="QEC73580.1"/>
    <property type="molecule type" value="Genomic_DNA"/>
</dbReference>
<dbReference type="SMART" id="SM00014">
    <property type="entry name" value="acidPPc"/>
    <property type="match status" value="1"/>
</dbReference>
<name>A0A5B8VQ01_9BACT</name>
<keyword evidence="4" id="KW-1185">Reference proteome</keyword>
<keyword evidence="1" id="KW-1133">Transmembrane helix</keyword>
<dbReference type="OrthoDB" id="9773582at2"/>
<protein>
    <submittedName>
        <fullName evidence="3">Phosphatase PAP2 family protein</fullName>
    </submittedName>
</protein>
<dbReference type="PANTHER" id="PTHR14969:SF13">
    <property type="entry name" value="AT30094P"/>
    <property type="match status" value="1"/>
</dbReference>
<feature type="transmembrane region" description="Helical" evidence="1">
    <location>
        <begin position="230"/>
        <end position="249"/>
    </location>
</feature>
<evidence type="ECO:0000313" key="4">
    <source>
        <dbReference type="Proteomes" id="UP000321291"/>
    </source>
</evidence>
<sequence length="263" mass="29285">MTGSGQKQVKRAALPGLLLILLHLGLVMNTLPLKAQMPEKDTCIISQSFFIPDSSFQGHRNIKEKYLTPSPVLRFSKPQLTMPAILMGAGIAMDLSSGFKNTQLSFHDKHLSGFHTAADNALLYVPAVIPYGLDLLGVSSKTDIKNRTAILIKAEILVTASGYLLKHTVHQWRPDRSNRYSFPSGHSMQVFATATMLSMEYKDQFKWMPYAAYGLATGVGMLRLANNKHYVGDVLVGAALGILSMKLAYWTHHYKWHKHPTFK</sequence>
<reference evidence="3 4" key="1">
    <citation type="journal article" date="2017" name="Int. J. Syst. Evol. Microbiol.">
        <title>Arachidicoccus ginsenosidivorans sp. nov., with ginsenoside-converting activity isolated from ginseng cultivating soil.</title>
        <authorList>
            <person name="Siddiqi M.Z."/>
            <person name="Aslam Z."/>
            <person name="Im W.T."/>
        </authorList>
    </citation>
    <scope>NUCLEOTIDE SEQUENCE [LARGE SCALE GENOMIC DNA]</scope>
    <source>
        <strain evidence="3 4">Gsoil 809</strain>
    </source>
</reference>
<gene>
    <name evidence="3" type="ORF">FSB73_19840</name>
</gene>
<keyword evidence="1" id="KW-0812">Transmembrane</keyword>
<feature type="transmembrane region" description="Helical" evidence="1">
    <location>
        <begin position="12"/>
        <end position="31"/>
    </location>
</feature>
<dbReference type="PANTHER" id="PTHR14969">
    <property type="entry name" value="SPHINGOSINE-1-PHOSPHATE PHOSPHOHYDROLASE"/>
    <property type="match status" value="1"/>
</dbReference>
<dbReference type="KEGG" id="agi:FSB73_19840"/>
<keyword evidence="1" id="KW-0472">Membrane</keyword>
<evidence type="ECO:0000313" key="3">
    <source>
        <dbReference type="EMBL" id="QEC73580.1"/>
    </source>
</evidence>
<dbReference type="InterPro" id="IPR000326">
    <property type="entry name" value="PAP2/HPO"/>
</dbReference>
<dbReference type="AlphaFoldDB" id="A0A5B8VQ01"/>
<evidence type="ECO:0000259" key="2">
    <source>
        <dbReference type="SMART" id="SM00014"/>
    </source>
</evidence>
<dbReference type="Pfam" id="PF01569">
    <property type="entry name" value="PAP2"/>
    <property type="match status" value="1"/>
</dbReference>